<dbReference type="Proteomes" id="UP001219525">
    <property type="component" value="Unassembled WGS sequence"/>
</dbReference>
<evidence type="ECO:0000313" key="2">
    <source>
        <dbReference type="Proteomes" id="UP001219525"/>
    </source>
</evidence>
<accession>A0AAD6YUM1</accession>
<sequence length="323" mass="35206">MKNREAGVNLQSESKCILLKSCCWPALIISDEADSATGSSKNRTNLNQFAPGGFAICSDRSGHSLSVGATCWRRWICTPCNGPFRSAFIEHQSLSAELLNRAKPASQIPTLPVIFSTPLPGPSVACPTSTLPESALGVHYLVGEKSADPPPDPAPRCHGLLTHLSMHQLNGVFQGGPRVKWGTSIAADFPAKFDAPTTRNSCHARRSIYQDWGSPSPTILVTPPRSSTGLSIDSFRSTRLDENHQAPPQPQFRVEVNLTRVALGIQIANNFANFFERSQYEQTTVVDLMVSPAGVQFEQLYLVSFHNTFDDVWQADVVAVDSE</sequence>
<organism evidence="1 2">
    <name type="scientific">Mycena pura</name>
    <dbReference type="NCBI Taxonomy" id="153505"/>
    <lineage>
        <taxon>Eukaryota</taxon>
        <taxon>Fungi</taxon>
        <taxon>Dikarya</taxon>
        <taxon>Basidiomycota</taxon>
        <taxon>Agaricomycotina</taxon>
        <taxon>Agaricomycetes</taxon>
        <taxon>Agaricomycetidae</taxon>
        <taxon>Agaricales</taxon>
        <taxon>Marasmiineae</taxon>
        <taxon>Mycenaceae</taxon>
        <taxon>Mycena</taxon>
    </lineage>
</organism>
<dbReference type="EMBL" id="JARJCW010000001">
    <property type="protein sequence ID" value="KAJ7230083.1"/>
    <property type="molecule type" value="Genomic_DNA"/>
</dbReference>
<dbReference type="AlphaFoldDB" id="A0AAD6YUM1"/>
<keyword evidence="2" id="KW-1185">Reference proteome</keyword>
<reference evidence="1" key="1">
    <citation type="submission" date="2023-03" db="EMBL/GenBank/DDBJ databases">
        <title>Massive genome expansion in bonnet fungi (Mycena s.s.) driven by repeated elements and novel gene families across ecological guilds.</title>
        <authorList>
            <consortium name="Lawrence Berkeley National Laboratory"/>
            <person name="Harder C.B."/>
            <person name="Miyauchi S."/>
            <person name="Viragh M."/>
            <person name="Kuo A."/>
            <person name="Thoen E."/>
            <person name="Andreopoulos B."/>
            <person name="Lu D."/>
            <person name="Skrede I."/>
            <person name="Drula E."/>
            <person name="Henrissat B."/>
            <person name="Morin E."/>
            <person name="Kohler A."/>
            <person name="Barry K."/>
            <person name="LaButti K."/>
            <person name="Morin E."/>
            <person name="Salamov A."/>
            <person name="Lipzen A."/>
            <person name="Mereny Z."/>
            <person name="Hegedus B."/>
            <person name="Baldrian P."/>
            <person name="Stursova M."/>
            <person name="Weitz H."/>
            <person name="Taylor A."/>
            <person name="Grigoriev I.V."/>
            <person name="Nagy L.G."/>
            <person name="Martin F."/>
            <person name="Kauserud H."/>
        </authorList>
    </citation>
    <scope>NUCLEOTIDE SEQUENCE</scope>
    <source>
        <strain evidence="1">9144</strain>
    </source>
</reference>
<gene>
    <name evidence="1" type="ORF">GGX14DRAFT_384041</name>
</gene>
<name>A0AAD6YUM1_9AGAR</name>
<proteinExistence type="predicted"/>
<evidence type="ECO:0000313" key="1">
    <source>
        <dbReference type="EMBL" id="KAJ7230083.1"/>
    </source>
</evidence>
<comment type="caution">
    <text evidence="1">The sequence shown here is derived from an EMBL/GenBank/DDBJ whole genome shotgun (WGS) entry which is preliminary data.</text>
</comment>
<protein>
    <submittedName>
        <fullName evidence="1">Uncharacterized protein</fullName>
    </submittedName>
</protein>